<evidence type="ECO:0000313" key="17">
    <source>
        <dbReference type="Proteomes" id="UP000024376"/>
    </source>
</evidence>
<dbReference type="InterPro" id="IPR051639">
    <property type="entry name" value="BCD1"/>
</dbReference>
<dbReference type="SUPFAM" id="SSF144232">
    <property type="entry name" value="HIT/MYND zinc finger-like"/>
    <property type="match status" value="1"/>
</dbReference>
<dbReference type="Pfam" id="PF04438">
    <property type="entry name" value="zf-HIT"/>
    <property type="match status" value="1"/>
</dbReference>
<keyword evidence="2" id="KW-0690">Ribosome biogenesis</keyword>
<keyword evidence="3" id="KW-0597">Phosphoprotein</keyword>
<dbReference type="GO" id="GO:0070761">
    <property type="term" value="C:pre-snoRNP complex"/>
    <property type="evidence" value="ECO:0007669"/>
    <property type="project" value="TreeGrafter"/>
</dbReference>
<dbReference type="Proteomes" id="UP000024376">
    <property type="component" value="Unassembled WGS sequence"/>
</dbReference>
<evidence type="ECO:0000256" key="7">
    <source>
        <dbReference type="ARBA" id="ARBA00022843"/>
    </source>
</evidence>
<organism evidence="16 17">
    <name type="scientific">Hypocrea jecorina (strain ATCC 56765 / BCRC 32924 / NRRL 11460 / Rut C-30)</name>
    <name type="common">Trichoderma reesei</name>
    <dbReference type="NCBI Taxonomy" id="1344414"/>
    <lineage>
        <taxon>Eukaryota</taxon>
        <taxon>Fungi</taxon>
        <taxon>Dikarya</taxon>
        <taxon>Ascomycota</taxon>
        <taxon>Pezizomycotina</taxon>
        <taxon>Sordariomycetes</taxon>
        <taxon>Hypocreomycetidae</taxon>
        <taxon>Hypocreales</taxon>
        <taxon>Hypocreaceae</taxon>
        <taxon>Trichoderma</taxon>
    </lineage>
</organism>
<dbReference type="EMBL" id="KI911139">
    <property type="protein sequence ID" value="ETS06655.1"/>
    <property type="molecule type" value="Genomic_DNA"/>
</dbReference>
<dbReference type="Gene3D" id="3.30.60.190">
    <property type="match status" value="1"/>
</dbReference>
<dbReference type="AlphaFoldDB" id="A0A024SMU4"/>
<evidence type="ECO:0000256" key="1">
    <source>
        <dbReference type="ARBA" id="ARBA00022499"/>
    </source>
</evidence>
<feature type="region of interest" description="Disordered" evidence="14">
    <location>
        <begin position="344"/>
        <end position="432"/>
    </location>
</feature>
<feature type="compositionally biased region" description="Acidic residues" evidence="14">
    <location>
        <begin position="410"/>
        <end position="424"/>
    </location>
</feature>
<feature type="compositionally biased region" description="Acidic residues" evidence="14">
    <location>
        <begin position="375"/>
        <end position="389"/>
    </location>
</feature>
<keyword evidence="4" id="KW-0479">Metal-binding</keyword>
<sequence>MADAVLTSLCGICHINAPKYKCPRCSIATCSLACVTKHKSWSQCSGARDQTAFVAKSKLATPAGIDHDYNFLHNIEMASERAERVFVEDKGIIQKDELRPLTVEEVRWKVGRDGRRRKVLVTRVLKQNRERMMDKLLASKLRKQGTVLVSAPQGMTRHRENHTTVSRRPGKINWQVEWFTFERSSTDPSEVHKSRALSKLMEDVPLYKGYNALLGTQAKAEGKVQRRPFKGVAQASPDAHWHVAVDSLQDPQTGRWFTITAPSIDEWPQAKDESQRRQFQFFLESTRKRPDRLVTVTSIPPEECLRDILRNTRVFEFPTLYVLREGEALPAGYVLGPKDIVSHTEEQQQNAKRKRGPEQGRDTSRPAKRKRRGDEDDMEEGELGDDGNPDDDRGKTVDGTVVDEVIAEQSLDEDEDDDTSDDETSSSGSDSD</sequence>
<evidence type="ECO:0000256" key="11">
    <source>
        <dbReference type="ARBA" id="ARBA00068630"/>
    </source>
</evidence>
<evidence type="ECO:0000256" key="5">
    <source>
        <dbReference type="ARBA" id="ARBA00022771"/>
    </source>
</evidence>
<dbReference type="CDD" id="cd23023">
    <property type="entry name" value="zf-HIT_BCD1"/>
    <property type="match status" value="1"/>
</dbReference>
<accession>A0A024SMU4</accession>
<name>A0A024SMU4_HYPJR</name>
<evidence type="ECO:0000313" key="16">
    <source>
        <dbReference type="EMBL" id="ETS06655.1"/>
    </source>
</evidence>
<evidence type="ECO:0000256" key="14">
    <source>
        <dbReference type="SAM" id="MobiDB-lite"/>
    </source>
</evidence>
<keyword evidence="5 13" id="KW-0863">Zinc-finger</keyword>
<evidence type="ECO:0000256" key="13">
    <source>
        <dbReference type="PROSITE-ProRule" id="PRU00453"/>
    </source>
</evidence>
<evidence type="ECO:0000256" key="9">
    <source>
        <dbReference type="ARBA" id="ARBA00049654"/>
    </source>
</evidence>
<evidence type="ECO:0000256" key="12">
    <source>
        <dbReference type="ARBA" id="ARBA00077531"/>
    </source>
</evidence>
<dbReference type="PANTHER" id="PTHR13483">
    <property type="entry name" value="BOX C_D SNORNA PROTEIN 1-RELATED"/>
    <property type="match status" value="1"/>
</dbReference>
<keyword evidence="6" id="KW-0862">Zinc</keyword>
<dbReference type="PANTHER" id="PTHR13483:SF11">
    <property type="entry name" value="ZINC FINGER HIT DOMAIN-CONTAINING PROTEIN 3"/>
    <property type="match status" value="1"/>
</dbReference>
<comment type="subunit">
    <text evidence="10">Interacts with FBL, SNU13, NOP58, NUFIP1, RUVBL1, RUVBL2 and TAF9. Interacts (via HIT-type zinc finger) with the RUVBL1/RUVBL2 complex in the presence of ADP.</text>
</comment>
<dbReference type="InterPro" id="IPR007529">
    <property type="entry name" value="Znf_HIT"/>
</dbReference>
<keyword evidence="1" id="KW-1017">Isopeptide bond</keyword>
<evidence type="ECO:0000256" key="2">
    <source>
        <dbReference type="ARBA" id="ARBA00022517"/>
    </source>
</evidence>
<dbReference type="Pfam" id="PF25790">
    <property type="entry name" value="BCD1"/>
    <property type="match status" value="1"/>
</dbReference>
<comment type="similarity">
    <text evidence="9">Belongs to the BCD1 family.</text>
</comment>
<proteinExistence type="inferred from homology"/>
<dbReference type="GO" id="GO:0048254">
    <property type="term" value="P:snoRNA localization"/>
    <property type="evidence" value="ECO:0007669"/>
    <property type="project" value="TreeGrafter"/>
</dbReference>
<dbReference type="GO" id="GO:0000492">
    <property type="term" value="P:box C/D snoRNP assembly"/>
    <property type="evidence" value="ECO:0007669"/>
    <property type="project" value="TreeGrafter"/>
</dbReference>
<evidence type="ECO:0000256" key="10">
    <source>
        <dbReference type="ARBA" id="ARBA00061949"/>
    </source>
</evidence>
<dbReference type="GO" id="GO:0005634">
    <property type="term" value="C:nucleus"/>
    <property type="evidence" value="ECO:0007669"/>
    <property type="project" value="TreeGrafter"/>
</dbReference>
<dbReference type="GO" id="GO:0008270">
    <property type="term" value="F:zinc ion binding"/>
    <property type="evidence" value="ECO:0007669"/>
    <property type="project" value="UniProtKB-UniRule"/>
</dbReference>
<dbReference type="OrthoDB" id="272357at2759"/>
<dbReference type="GO" id="GO:0000463">
    <property type="term" value="P:maturation of LSU-rRNA from tricistronic rRNA transcript (SSU-rRNA, 5.8S rRNA, LSU-rRNA)"/>
    <property type="evidence" value="ECO:0007669"/>
    <property type="project" value="TreeGrafter"/>
</dbReference>
<dbReference type="HOGENOM" id="CLU_025524_5_0_1"/>
<dbReference type="PROSITE" id="PS51083">
    <property type="entry name" value="ZF_HIT"/>
    <property type="match status" value="1"/>
</dbReference>
<evidence type="ECO:0000256" key="6">
    <source>
        <dbReference type="ARBA" id="ARBA00022833"/>
    </source>
</evidence>
<dbReference type="InterPro" id="IPR057721">
    <property type="entry name" value="BCD1_alpha/beta"/>
</dbReference>
<reference evidence="17" key="1">
    <citation type="journal article" date="2013" name="Ind. Biotechnol.">
        <title>Comparative genomics analysis of Trichoderma reesei strains.</title>
        <authorList>
            <person name="Koike H."/>
            <person name="Aerts A."/>
            <person name="LaButti K."/>
            <person name="Grigoriev I.V."/>
            <person name="Baker S.E."/>
        </authorList>
    </citation>
    <scope>NUCLEOTIDE SEQUENCE [LARGE SCALE GENOMIC DNA]</scope>
    <source>
        <strain evidence="17">ATCC 56765 / BCRC 32924 / NRRL 11460 / Rut C-30</strain>
    </source>
</reference>
<comment type="function">
    <text evidence="8">Required for box C/D snoRNAs accumulation involved in snoRNA processing, snoRNA transport to the nucleolus and ribosome biogenesis.</text>
</comment>
<evidence type="ECO:0000256" key="4">
    <source>
        <dbReference type="ARBA" id="ARBA00022723"/>
    </source>
</evidence>
<feature type="domain" description="HIT-type" evidence="15">
    <location>
        <begin position="10"/>
        <end position="44"/>
    </location>
</feature>
<evidence type="ECO:0000256" key="8">
    <source>
        <dbReference type="ARBA" id="ARBA00049598"/>
    </source>
</evidence>
<keyword evidence="7" id="KW-0832">Ubl conjugation</keyword>
<evidence type="ECO:0000259" key="15">
    <source>
        <dbReference type="PROSITE" id="PS51083"/>
    </source>
</evidence>
<gene>
    <name evidence="16" type="ORF">M419DRAFT_126087</name>
</gene>
<dbReference type="FunFam" id="3.30.60.190:FF:000001">
    <property type="entry name" value="box C/D snoRNA protein 1"/>
    <property type="match status" value="1"/>
</dbReference>
<dbReference type="KEGG" id="trr:M419DRAFT_126087"/>
<evidence type="ECO:0000256" key="3">
    <source>
        <dbReference type="ARBA" id="ARBA00022553"/>
    </source>
</evidence>
<protein>
    <recommendedName>
        <fullName evidence="11">Box C/D snoRNA protein 1</fullName>
    </recommendedName>
    <alternativeName>
        <fullName evidence="12">Zinc finger HIT domain-containing protein 6</fullName>
    </alternativeName>
</protein>
<feature type="compositionally biased region" description="Basic and acidic residues" evidence="14">
    <location>
        <begin position="356"/>
        <end position="365"/>
    </location>
</feature>